<comment type="caution">
    <text evidence="1">The sequence shown here is derived from an EMBL/GenBank/DDBJ whole genome shotgun (WGS) entry which is preliminary data.</text>
</comment>
<organism evidence="1 2">
    <name type="scientific">Jimgerdemannia flammicorona</name>
    <dbReference type="NCBI Taxonomy" id="994334"/>
    <lineage>
        <taxon>Eukaryota</taxon>
        <taxon>Fungi</taxon>
        <taxon>Fungi incertae sedis</taxon>
        <taxon>Mucoromycota</taxon>
        <taxon>Mucoromycotina</taxon>
        <taxon>Endogonomycetes</taxon>
        <taxon>Endogonales</taxon>
        <taxon>Endogonaceae</taxon>
        <taxon>Jimgerdemannia</taxon>
    </lineage>
</organism>
<reference evidence="1 2" key="1">
    <citation type="journal article" date="2018" name="New Phytol.">
        <title>Phylogenomics of Endogonaceae and evolution of mycorrhizas within Mucoromycota.</title>
        <authorList>
            <person name="Chang Y."/>
            <person name="Desiro A."/>
            <person name="Na H."/>
            <person name="Sandor L."/>
            <person name="Lipzen A."/>
            <person name="Clum A."/>
            <person name="Barry K."/>
            <person name="Grigoriev I.V."/>
            <person name="Martin F.M."/>
            <person name="Stajich J.E."/>
            <person name="Smith M.E."/>
            <person name="Bonito G."/>
            <person name="Spatafora J.W."/>
        </authorList>
    </citation>
    <scope>NUCLEOTIDE SEQUENCE [LARGE SCALE GENOMIC DNA]</scope>
    <source>
        <strain evidence="1 2">GMNB39</strain>
    </source>
</reference>
<sequence>MVRPVLLDFEDWGIGAEVRFSREVVGEDGSAACGCWTERAVDGVCEVRVSGNDVGEQSVELRVVGGGECLGGRLRRTLRALRLRCHVGVRLWSTQSAASPRRGDAAAWFWEFRHGCGCCMVGRSVGRSVSVFSLSLIGWTACLHGRCSKSISCKKDDCGTHSQMVASAYFALMVRSGSDACRTSFGEKVLEPNGQSVLVDPTVYNQLVW</sequence>
<evidence type="ECO:0000313" key="1">
    <source>
        <dbReference type="EMBL" id="RUP50243.1"/>
    </source>
</evidence>
<name>A0A433DHA4_9FUNG</name>
<accession>A0A433DHA4</accession>
<dbReference type="Proteomes" id="UP000268093">
    <property type="component" value="Unassembled WGS sequence"/>
</dbReference>
<dbReference type="AlphaFoldDB" id="A0A433DHA4"/>
<proteinExistence type="predicted"/>
<keyword evidence="2" id="KW-1185">Reference proteome</keyword>
<protein>
    <submittedName>
        <fullName evidence="1">Uncharacterized protein</fullName>
    </submittedName>
</protein>
<evidence type="ECO:0000313" key="2">
    <source>
        <dbReference type="Proteomes" id="UP000268093"/>
    </source>
</evidence>
<dbReference type="EMBL" id="RBNI01001600">
    <property type="protein sequence ID" value="RUP50243.1"/>
    <property type="molecule type" value="Genomic_DNA"/>
</dbReference>
<gene>
    <name evidence="1" type="ORF">BC936DRAFT_139887</name>
</gene>